<dbReference type="Pfam" id="PF01087">
    <property type="entry name" value="GalP_UDP_transf"/>
    <property type="match status" value="1"/>
</dbReference>
<comment type="pathway">
    <text evidence="2 7">Carbohydrate metabolism; galactose metabolism.</text>
</comment>
<reference evidence="12" key="1">
    <citation type="submission" date="2016-06" db="UniProtKB">
        <authorList>
            <consortium name="WormBaseParasite"/>
        </authorList>
    </citation>
    <scope>IDENTIFICATION</scope>
</reference>
<dbReference type="PANTHER" id="PTHR11943">
    <property type="entry name" value="GALACTOSE-1-PHOSPHATE URIDYLYLTRANSFERASE"/>
    <property type="match status" value="1"/>
</dbReference>
<gene>
    <name evidence="10" type="ORF">SSLN_LOCUS6500</name>
</gene>
<evidence type="ECO:0000256" key="6">
    <source>
        <dbReference type="ARBA" id="ARBA00023277"/>
    </source>
</evidence>
<feature type="region of interest" description="Disordered" evidence="8">
    <location>
        <begin position="129"/>
        <end position="159"/>
    </location>
</feature>
<comment type="similarity">
    <text evidence="7">Belongs to the galactose-1-phosphate uridylyltransferase type 1 family.</text>
</comment>
<keyword evidence="3 7" id="KW-0808">Transferase</keyword>
<evidence type="ECO:0000313" key="10">
    <source>
        <dbReference type="EMBL" id="VDL92885.1"/>
    </source>
</evidence>
<comment type="catalytic activity">
    <reaction evidence="1 7">
        <text>alpha-D-galactose 1-phosphate + UDP-alpha-D-glucose = alpha-D-glucose 1-phosphate + UDP-alpha-D-galactose</text>
        <dbReference type="Rhea" id="RHEA:13989"/>
        <dbReference type="ChEBI" id="CHEBI:58336"/>
        <dbReference type="ChEBI" id="CHEBI:58601"/>
        <dbReference type="ChEBI" id="CHEBI:58885"/>
        <dbReference type="ChEBI" id="CHEBI:66914"/>
        <dbReference type="EC" id="2.7.7.12"/>
    </reaction>
</comment>
<keyword evidence="4 7" id="KW-0548">Nucleotidyltransferase</keyword>
<dbReference type="GO" id="GO:0008108">
    <property type="term" value="F:UDP-glucose:hexose-1-phosphate uridylyltransferase activity"/>
    <property type="evidence" value="ECO:0007669"/>
    <property type="project" value="UniProtKB-EC"/>
</dbReference>
<dbReference type="UniPathway" id="UPA00214"/>
<evidence type="ECO:0000259" key="9">
    <source>
        <dbReference type="Pfam" id="PF01087"/>
    </source>
</evidence>
<name>A0A183SQK2_SCHSO</name>
<dbReference type="OrthoDB" id="418412at2759"/>
<dbReference type="Gene3D" id="3.30.428.10">
    <property type="entry name" value="HIT-like"/>
    <property type="match status" value="1"/>
</dbReference>
<dbReference type="NCBIfam" id="TIGR00209">
    <property type="entry name" value="galT_1"/>
    <property type="match status" value="1"/>
</dbReference>
<dbReference type="GO" id="GO:0033499">
    <property type="term" value="P:galactose catabolic process via UDP-galactose, Leloir pathway"/>
    <property type="evidence" value="ECO:0007669"/>
    <property type="project" value="TreeGrafter"/>
</dbReference>
<dbReference type="AlphaFoldDB" id="A0A183SQK2"/>
<keyword evidence="11" id="KW-1185">Reference proteome</keyword>
<evidence type="ECO:0000256" key="7">
    <source>
        <dbReference type="RuleBase" id="RU000506"/>
    </source>
</evidence>
<reference evidence="10 11" key="2">
    <citation type="submission" date="2018-11" db="EMBL/GenBank/DDBJ databases">
        <authorList>
            <consortium name="Pathogen Informatics"/>
        </authorList>
    </citation>
    <scope>NUCLEOTIDE SEQUENCE [LARGE SCALE GENOMIC DNA]</scope>
    <source>
        <strain evidence="10 11">NST_G2</strain>
    </source>
</reference>
<dbReference type="InterPro" id="IPR036265">
    <property type="entry name" value="HIT-like_sf"/>
</dbReference>
<dbReference type="EMBL" id="UYSU01033712">
    <property type="protein sequence ID" value="VDL92885.1"/>
    <property type="molecule type" value="Genomic_DNA"/>
</dbReference>
<dbReference type="EC" id="2.7.7.12" evidence="7"/>
<evidence type="ECO:0000313" key="11">
    <source>
        <dbReference type="Proteomes" id="UP000275846"/>
    </source>
</evidence>
<evidence type="ECO:0000256" key="2">
    <source>
        <dbReference type="ARBA" id="ARBA00004947"/>
    </source>
</evidence>
<feature type="compositionally biased region" description="Polar residues" evidence="8">
    <location>
        <begin position="132"/>
        <end position="143"/>
    </location>
</feature>
<evidence type="ECO:0000256" key="5">
    <source>
        <dbReference type="ARBA" id="ARBA00023144"/>
    </source>
</evidence>
<keyword evidence="5 7" id="KW-0299">Galactose metabolism</keyword>
<organism evidence="12">
    <name type="scientific">Schistocephalus solidus</name>
    <name type="common">Tapeworm</name>
    <dbReference type="NCBI Taxonomy" id="70667"/>
    <lineage>
        <taxon>Eukaryota</taxon>
        <taxon>Metazoa</taxon>
        <taxon>Spiralia</taxon>
        <taxon>Lophotrochozoa</taxon>
        <taxon>Platyhelminthes</taxon>
        <taxon>Cestoda</taxon>
        <taxon>Eucestoda</taxon>
        <taxon>Diphyllobothriidea</taxon>
        <taxon>Diphyllobothriidae</taxon>
        <taxon>Schistocephalus</taxon>
    </lineage>
</organism>
<dbReference type="GO" id="GO:0008270">
    <property type="term" value="F:zinc ion binding"/>
    <property type="evidence" value="ECO:0007669"/>
    <property type="project" value="InterPro"/>
</dbReference>
<evidence type="ECO:0000256" key="8">
    <source>
        <dbReference type="SAM" id="MobiDB-lite"/>
    </source>
</evidence>
<evidence type="ECO:0000256" key="3">
    <source>
        <dbReference type="ARBA" id="ARBA00022679"/>
    </source>
</evidence>
<dbReference type="InterPro" id="IPR001937">
    <property type="entry name" value="GalP_UDPtransf1"/>
</dbReference>
<feature type="domain" description="Galactose-1-phosphate uridyl transferase N-terminal" evidence="9">
    <location>
        <begin position="98"/>
        <end position="276"/>
    </location>
</feature>
<dbReference type="WBParaSite" id="SSLN_0000670601-mRNA-1">
    <property type="protein sequence ID" value="SSLN_0000670601-mRNA-1"/>
    <property type="gene ID" value="SSLN_0000670601"/>
</dbReference>
<dbReference type="STRING" id="70667.A0A183SQK2"/>
<evidence type="ECO:0000313" key="12">
    <source>
        <dbReference type="WBParaSite" id="SSLN_0000670601-mRNA-1"/>
    </source>
</evidence>
<evidence type="ECO:0000256" key="4">
    <source>
        <dbReference type="ARBA" id="ARBA00022695"/>
    </source>
</evidence>
<dbReference type="PANTHER" id="PTHR11943:SF1">
    <property type="entry name" value="GALACTOSE-1-PHOSPHATE URIDYLYLTRANSFERASE"/>
    <property type="match status" value="1"/>
</dbReference>
<evidence type="ECO:0000256" key="1">
    <source>
        <dbReference type="ARBA" id="ARBA00001107"/>
    </source>
</evidence>
<proteinExistence type="inferred from homology"/>
<dbReference type="GO" id="GO:0005737">
    <property type="term" value="C:cytoplasm"/>
    <property type="evidence" value="ECO:0007669"/>
    <property type="project" value="TreeGrafter"/>
</dbReference>
<dbReference type="InterPro" id="IPR019779">
    <property type="entry name" value="GalP_UDPtransf1_His-AS"/>
</dbReference>
<keyword evidence="6 7" id="KW-0119">Carbohydrate metabolism</keyword>
<dbReference type="InterPro" id="IPR005849">
    <property type="entry name" value="GalP_Utransf_N"/>
</dbReference>
<keyword evidence="7" id="KW-0479">Metal-binding</keyword>
<protein>
    <recommendedName>
        <fullName evidence="7">Galactose-1-phosphate uridylyltransferase</fullName>
        <ecNumber evidence="7">2.7.7.12</ecNumber>
    </recommendedName>
</protein>
<sequence>MIGRKKILLDLEEIEAAAEKVLADQERCKLYDINLRKTQEALNRLKDPGTPGEVWTCLARQFFSVPRSSLQSALQSDISTYKTEDPTASGTFVLPPPDRSHRRYNPLTQEWVIVSPTRLQRPWSGAIEKVSGDQSSKSANSGDTCKENPLAPGATRPGGIVNPNYTSTYTFKNDFPALSPRLGESVDDETVKADITRGAHPLFAWAPATGECQVMCFHPRPDLTLALMTEEDIVKVILEWQRITRDCVERGFQWVQIFENRGEIMGCSNPHPHCQVRHFFHYRLICSLPSFLRPFNDFLGLHGHS</sequence>
<dbReference type="SUPFAM" id="SSF54197">
    <property type="entry name" value="HIT-like"/>
    <property type="match status" value="1"/>
</dbReference>
<dbReference type="Proteomes" id="UP000275846">
    <property type="component" value="Unassembled WGS sequence"/>
</dbReference>
<dbReference type="PROSITE" id="PS00117">
    <property type="entry name" value="GAL_P_UDP_TRANSF_I"/>
    <property type="match status" value="1"/>
</dbReference>
<accession>A0A183SQK2</accession>